<accession>A0A419A717</accession>
<dbReference type="EMBL" id="QZEW01000039">
    <property type="protein sequence ID" value="RJL15317.1"/>
    <property type="molecule type" value="Genomic_DNA"/>
</dbReference>
<dbReference type="SUPFAM" id="SSF52540">
    <property type="entry name" value="P-loop containing nucleoside triphosphate hydrolases"/>
    <property type="match status" value="1"/>
</dbReference>
<evidence type="ECO:0000256" key="1">
    <source>
        <dbReference type="ARBA" id="ARBA00022605"/>
    </source>
</evidence>
<sequence>MKRHIVLVGMMGAGKTAIGTELARRLHVPFTDSDAEIEAAAAMTIPEIFARDGEAFFRDRETQVLARLLGGAPGVI</sequence>
<feature type="non-terminal residue" evidence="3">
    <location>
        <position position="76"/>
    </location>
</feature>
<dbReference type="InterPro" id="IPR027417">
    <property type="entry name" value="P-loop_NTPase"/>
</dbReference>
<dbReference type="GO" id="GO:0004765">
    <property type="term" value="F:shikimate kinase activity"/>
    <property type="evidence" value="ECO:0007669"/>
    <property type="project" value="TreeGrafter"/>
</dbReference>
<dbReference type="GO" id="GO:0009073">
    <property type="term" value="P:aromatic amino acid family biosynthetic process"/>
    <property type="evidence" value="ECO:0007669"/>
    <property type="project" value="UniProtKB-KW"/>
</dbReference>
<evidence type="ECO:0000313" key="3">
    <source>
        <dbReference type="EMBL" id="RJL15317.1"/>
    </source>
</evidence>
<keyword evidence="4" id="KW-1185">Reference proteome</keyword>
<reference evidence="4" key="1">
    <citation type="submission" date="2018-09" db="EMBL/GenBank/DDBJ databases">
        <title>Paracoccus onubensis nov. sp. a moderate halophilic bacterium isolated from Gruta de las Maravillas (Aracena, Spain).</title>
        <authorList>
            <person name="Jurado V."/>
            <person name="Gutierrez-Patricio S."/>
            <person name="Gonzalez-Pimentel J.L."/>
            <person name="Miller A.Z."/>
            <person name="Laiz L."/>
            <person name="Saiz-Jimenez C."/>
        </authorList>
    </citation>
    <scope>NUCLEOTIDE SEQUENCE [LARGE SCALE GENOMIC DNA]</scope>
    <source>
        <strain evidence="4">DSM 26381</strain>
    </source>
</reference>
<dbReference type="PANTHER" id="PTHR21087:SF16">
    <property type="entry name" value="SHIKIMATE KINASE 1, CHLOROPLASTIC"/>
    <property type="match status" value="1"/>
</dbReference>
<dbReference type="PANTHER" id="PTHR21087">
    <property type="entry name" value="SHIKIMATE KINASE"/>
    <property type="match status" value="1"/>
</dbReference>
<dbReference type="Proteomes" id="UP000283587">
    <property type="component" value="Unassembled WGS sequence"/>
</dbReference>
<keyword evidence="2" id="KW-0057">Aromatic amino acid biosynthesis</keyword>
<gene>
    <name evidence="3" type="ORF">D3P05_10920</name>
</gene>
<protein>
    <submittedName>
        <fullName evidence="3">Shikimate kinase</fullName>
    </submittedName>
</protein>
<name>A0A419A717_9RHOB</name>
<keyword evidence="3" id="KW-0808">Transferase</keyword>
<dbReference type="InterPro" id="IPR031322">
    <property type="entry name" value="Shikimate/glucono_kinase"/>
</dbReference>
<dbReference type="Pfam" id="PF01202">
    <property type="entry name" value="SKI"/>
    <property type="match status" value="1"/>
</dbReference>
<dbReference type="Gene3D" id="3.40.50.300">
    <property type="entry name" value="P-loop containing nucleotide triphosphate hydrolases"/>
    <property type="match status" value="1"/>
</dbReference>
<organism evidence="3 4">
    <name type="scientific">Paracoccus siganidrum</name>
    <dbReference type="NCBI Taxonomy" id="1276757"/>
    <lineage>
        <taxon>Bacteria</taxon>
        <taxon>Pseudomonadati</taxon>
        <taxon>Pseudomonadota</taxon>
        <taxon>Alphaproteobacteria</taxon>
        <taxon>Rhodobacterales</taxon>
        <taxon>Paracoccaceae</taxon>
        <taxon>Paracoccus</taxon>
    </lineage>
</organism>
<dbReference type="GO" id="GO:0008652">
    <property type="term" value="P:amino acid biosynthetic process"/>
    <property type="evidence" value="ECO:0007669"/>
    <property type="project" value="UniProtKB-KW"/>
</dbReference>
<evidence type="ECO:0000313" key="4">
    <source>
        <dbReference type="Proteomes" id="UP000283587"/>
    </source>
</evidence>
<dbReference type="GO" id="GO:0005829">
    <property type="term" value="C:cytosol"/>
    <property type="evidence" value="ECO:0007669"/>
    <property type="project" value="TreeGrafter"/>
</dbReference>
<proteinExistence type="predicted"/>
<keyword evidence="1" id="KW-0028">Amino-acid biosynthesis</keyword>
<evidence type="ECO:0000256" key="2">
    <source>
        <dbReference type="ARBA" id="ARBA00023141"/>
    </source>
</evidence>
<dbReference type="PRINTS" id="PR01100">
    <property type="entry name" value="SHIKIMTKNASE"/>
</dbReference>
<dbReference type="AlphaFoldDB" id="A0A419A717"/>
<keyword evidence="3" id="KW-0418">Kinase</keyword>
<comment type="caution">
    <text evidence="3">The sequence shown here is derived from an EMBL/GenBank/DDBJ whole genome shotgun (WGS) entry which is preliminary data.</text>
</comment>